<dbReference type="AlphaFoldDB" id="A0A5J5EFH7"/>
<gene>
    <name evidence="1" type="ORF">FN846DRAFT_973977</name>
</gene>
<evidence type="ECO:0000313" key="1">
    <source>
        <dbReference type="EMBL" id="KAA8894445.1"/>
    </source>
</evidence>
<accession>A0A5J5EFH7</accession>
<keyword evidence="2" id="KW-1185">Reference proteome</keyword>
<organism evidence="1 2">
    <name type="scientific">Sphaerosporella brunnea</name>
    <dbReference type="NCBI Taxonomy" id="1250544"/>
    <lineage>
        <taxon>Eukaryota</taxon>
        <taxon>Fungi</taxon>
        <taxon>Dikarya</taxon>
        <taxon>Ascomycota</taxon>
        <taxon>Pezizomycotina</taxon>
        <taxon>Pezizomycetes</taxon>
        <taxon>Pezizales</taxon>
        <taxon>Pyronemataceae</taxon>
        <taxon>Sphaerosporella</taxon>
    </lineage>
</organism>
<proteinExistence type="predicted"/>
<dbReference type="InParanoid" id="A0A5J5EFH7"/>
<reference evidence="1 2" key="1">
    <citation type="submission" date="2019-09" db="EMBL/GenBank/DDBJ databases">
        <title>Draft genome of the ectomycorrhizal ascomycete Sphaerosporella brunnea.</title>
        <authorList>
            <consortium name="DOE Joint Genome Institute"/>
            <person name="Benucci G.M."/>
            <person name="Marozzi G."/>
            <person name="Antonielli L."/>
            <person name="Sanchez S."/>
            <person name="Marco P."/>
            <person name="Wang X."/>
            <person name="Falini L.B."/>
            <person name="Barry K."/>
            <person name="Haridas S."/>
            <person name="Lipzen A."/>
            <person name="Labutti K."/>
            <person name="Grigoriev I.V."/>
            <person name="Murat C."/>
            <person name="Martin F."/>
            <person name="Albertini E."/>
            <person name="Donnini D."/>
            <person name="Bonito G."/>
        </authorList>
    </citation>
    <scope>NUCLEOTIDE SEQUENCE [LARGE SCALE GENOMIC DNA]</scope>
    <source>
        <strain evidence="1 2">Sb_GMNB300</strain>
    </source>
</reference>
<dbReference type="Proteomes" id="UP000326924">
    <property type="component" value="Unassembled WGS sequence"/>
</dbReference>
<comment type="caution">
    <text evidence="1">The sequence shown here is derived from an EMBL/GenBank/DDBJ whole genome shotgun (WGS) entry which is preliminary data.</text>
</comment>
<sequence>MVGLAKHFRQDVNARASAWSTLDLGCFLLNGEQMILGRKEGYGGRQAVLTEFVHNHRERQYTIVPEDRMRDSILQWVTDQVGSFPPPATVTIAFNCHGLENHGADPDNVPHGTLVLGWSVHRTFLPPSDLLDALNAFSPATQVNLILMSCFSGEWIKQSLATSTHQKLFIHASAQANQSAYPLRSVSNKYRCSLFASSVVEAIQQGPSQNVAINDHRVTAAMEAAFQHPTHPSHPHDPSLHVNPVDTWQRTIGSILGLPSLHQYGLRALYESLMAWIAPQKSSFPYGASANEIHEIVRNPTNFRFSEAPVFSLMEKYSKGTMVP</sequence>
<dbReference type="EMBL" id="VXIS01000339">
    <property type="protein sequence ID" value="KAA8894445.1"/>
    <property type="molecule type" value="Genomic_DNA"/>
</dbReference>
<protein>
    <submittedName>
        <fullName evidence="1">Uncharacterized protein</fullName>
    </submittedName>
</protein>
<name>A0A5J5EFH7_9PEZI</name>
<evidence type="ECO:0000313" key="2">
    <source>
        <dbReference type="Proteomes" id="UP000326924"/>
    </source>
</evidence>